<feature type="DNA-binding region" description="H-T-H motif" evidence="2">
    <location>
        <begin position="30"/>
        <end position="49"/>
    </location>
</feature>
<proteinExistence type="predicted"/>
<dbReference type="InterPro" id="IPR025722">
    <property type="entry name" value="TetR"/>
</dbReference>
<evidence type="ECO:0000313" key="4">
    <source>
        <dbReference type="EMBL" id="UOP04301.1"/>
    </source>
</evidence>
<reference evidence="4" key="2">
    <citation type="submission" date="2024-09" db="EMBL/GenBank/DDBJ databases">
        <authorList>
            <person name="Veyrier F.J."/>
        </authorList>
    </citation>
    <scope>NUCLEOTIDE SEQUENCE</scope>
    <source>
        <strain evidence="4">17694</strain>
    </source>
</reference>
<accession>A0A8T9MSP5</accession>
<keyword evidence="1 2" id="KW-0238">DNA-binding</keyword>
<dbReference type="GO" id="GO:0003677">
    <property type="term" value="F:DNA binding"/>
    <property type="evidence" value="ECO:0007669"/>
    <property type="project" value="UniProtKB-UniRule"/>
</dbReference>
<gene>
    <name evidence="4" type="ORF">LVJ77_07930</name>
</gene>
<dbReference type="RefSeq" id="WP_027009844.1">
    <property type="nucleotide sequence ID" value="NZ_CP091521.1"/>
</dbReference>
<dbReference type="Proteomes" id="UP000831534">
    <property type="component" value="Chromosome"/>
</dbReference>
<keyword evidence="5" id="KW-1185">Reference proteome</keyword>
<dbReference type="InterPro" id="IPR009057">
    <property type="entry name" value="Homeodomain-like_sf"/>
</dbReference>
<name>A0A8T9MSP5_9NEIS</name>
<dbReference type="Pfam" id="PF00440">
    <property type="entry name" value="TetR_N"/>
    <property type="match status" value="1"/>
</dbReference>
<dbReference type="PROSITE" id="PS50977">
    <property type="entry name" value="HTH_TETR_2"/>
    <property type="match status" value="1"/>
</dbReference>
<organism evidence="4 5">
    <name type="scientific">Conchiformibius kuhniae</name>
    <dbReference type="NCBI Taxonomy" id="211502"/>
    <lineage>
        <taxon>Bacteria</taxon>
        <taxon>Pseudomonadati</taxon>
        <taxon>Pseudomonadota</taxon>
        <taxon>Betaproteobacteria</taxon>
        <taxon>Neisseriales</taxon>
        <taxon>Neisseriaceae</taxon>
        <taxon>Conchiformibius</taxon>
    </lineage>
</organism>
<evidence type="ECO:0000313" key="5">
    <source>
        <dbReference type="Proteomes" id="UP000831534"/>
    </source>
</evidence>
<dbReference type="SUPFAM" id="SSF46689">
    <property type="entry name" value="Homeodomain-like"/>
    <property type="match status" value="1"/>
</dbReference>
<dbReference type="Gene3D" id="1.10.357.10">
    <property type="entry name" value="Tetracycline Repressor, domain 2"/>
    <property type="match status" value="1"/>
</dbReference>
<dbReference type="InterPro" id="IPR050624">
    <property type="entry name" value="HTH-type_Tx_Regulator"/>
</dbReference>
<evidence type="ECO:0000256" key="2">
    <source>
        <dbReference type="PROSITE-ProRule" id="PRU00335"/>
    </source>
</evidence>
<dbReference type="EMBL" id="CP091521">
    <property type="protein sequence ID" value="UOP04301.1"/>
    <property type="molecule type" value="Genomic_DNA"/>
</dbReference>
<feature type="domain" description="HTH tetR-type" evidence="3">
    <location>
        <begin position="7"/>
        <end position="67"/>
    </location>
</feature>
<dbReference type="PRINTS" id="PR00455">
    <property type="entry name" value="HTHTETR"/>
</dbReference>
<sequence length="217" mass="25182">MKEQRRTNTYIRIIDASLQLFNEHGERNTSTNHIATHLGISPGNLYYHFANKDEIIVQLFQRYSQAVLDYLNTASLPVNVAQAVEYMKGVYEIMWEYRFLFSDVNTLLVRSSELLGQHNDFTRTRVSPLLVKLLTQMQDSGMIAIDERGKQDLAINMWLLTKYWFDFDSSMQGRAKITHAAKKRGIYQTLTLLRPYLQGKHVAEFDEIAVKLSRIAD</sequence>
<dbReference type="PANTHER" id="PTHR43479">
    <property type="entry name" value="ACREF/ENVCD OPERON REPRESSOR-RELATED"/>
    <property type="match status" value="1"/>
</dbReference>
<dbReference type="PANTHER" id="PTHR43479:SF12">
    <property type="entry name" value="TRANSCRIPTIONAL REGULATORY PROTEIN"/>
    <property type="match status" value="1"/>
</dbReference>
<dbReference type="Pfam" id="PF13972">
    <property type="entry name" value="TetR"/>
    <property type="match status" value="1"/>
</dbReference>
<reference evidence="4" key="1">
    <citation type="journal article" date="2022" name="Res Sq">
        <title>Evolution of multicellular longitudinally dividing oral cavity symbionts (Neisseriaceae).</title>
        <authorList>
            <person name="Nyongesa S."/>
            <person name="Weber P."/>
            <person name="Bernet E."/>
            <person name="Pullido F."/>
            <person name="Nieckarz M."/>
            <person name="Delaby M."/>
            <person name="Nieves C."/>
            <person name="Viehboeck T."/>
            <person name="Krause N."/>
            <person name="Rivera-Millot A."/>
            <person name="Nakamura A."/>
            <person name="Vischer N."/>
            <person name="VanNieuwenhze M."/>
            <person name="Brun Y."/>
            <person name="Cava F."/>
            <person name="Bulgheresi S."/>
            <person name="Veyrier F."/>
        </authorList>
    </citation>
    <scope>NUCLEOTIDE SEQUENCE</scope>
    <source>
        <strain evidence="4">17694</strain>
    </source>
</reference>
<dbReference type="KEGG" id="ckh:LVJ77_07930"/>
<dbReference type="AlphaFoldDB" id="A0A8T9MSP5"/>
<dbReference type="InterPro" id="IPR001647">
    <property type="entry name" value="HTH_TetR"/>
</dbReference>
<evidence type="ECO:0000259" key="3">
    <source>
        <dbReference type="PROSITE" id="PS50977"/>
    </source>
</evidence>
<evidence type="ECO:0000256" key="1">
    <source>
        <dbReference type="ARBA" id="ARBA00023125"/>
    </source>
</evidence>
<protein>
    <submittedName>
        <fullName evidence="4">TetR/AcrR family transcriptional regulator</fullName>
    </submittedName>
</protein>